<accession>A0A8H4FEZ2</accession>
<proteinExistence type="predicted"/>
<keyword evidence="2" id="KW-0175">Coiled coil</keyword>
<dbReference type="GeneID" id="69008505"/>
<reference evidence="7" key="1">
    <citation type="journal article" date="2020" name="Phytopathology">
        <title>Genome sequence and comparative analysis of Colletotrichum gloeosporioides isolated from Liriodendron leaves.</title>
        <authorList>
            <person name="Fu F.F."/>
            <person name="Hao Z."/>
            <person name="Wang P."/>
            <person name="Lu Y."/>
            <person name="Xue L.J."/>
            <person name="Wei G."/>
            <person name="Tian Y."/>
            <person name="Baishi H."/>
            <person name="Xu H."/>
            <person name="Shi J."/>
            <person name="Cheng T."/>
            <person name="Wang G."/>
            <person name="Yi Y."/>
            <person name="Chen J."/>
        </authorList>
    </citation>
    <scope>NUCLEOTIDE SEQUENCE</scope>
    <source>
        <strain evidence="7">Lc1</strain>
    </source>
</reference>
<evidence type="ECO:0000259" key="4">
    <source>
        <dbReference type="Pfam" id="PF22939"/>
    </source>
</evidence>
<evidence type="ECO:0000259" key="5">
    <source>
        <dbReference type="Pfam" id="PF24809"/>
    </source>
</evidence>
<evidence type="ECO:0000256" key="2">
    <source>
        <dbReference type="SAM" id="Coils"/>
    </source>
</evidence>
<evidence type="ECO:0000259" key="6">
    <source>
        <dbReference type="Pfam" id="PF24883"/>
    </source>
</evidence>
<dbReference type="Pfam" id="PF24809">
    <property type="entry name" value="DUF7708"/>
    <property type="match status" value="1"/>
</dbReference>
<dbReference type="Pfam" id="PF24883">
    <property type="entry name" value="NPHP3_N"/>
    <property type="match status" value="1"/>
</dbReference>
<keyword evidence="8" id="KW-1185">Reference proteome</keyword>
<reference evidence="7" key="2">
    <citation type="submission" date="2020-03" db="EMBL/GenBank/DDBJ databases">
        <authorList>
            <person name="Fu F.-F."/>
            <person name="Chen J."/>
        </authorList>
    </citation>
    <scope>NUCLEOTIDE SEQUENCE</scope>
    <source>
        <strain evidence="7">Lc1</strain>
    </source>
</reference>
<feature type="compositionally biased region" description="Basic residues" evidence="3">
    <location>
        <begin position="741"/>
        <end position="753"/>
    </location>
</feature>
<dbReference type="Pfam" id="PF22939">
    <property type="entry name" value="WHD_GPIID"/>
    <property type="match status" value="1"/>
</dbReference>
<feature type="domain" description="GPI inositol-deacylase winged helix" evidence="4">
    <location>
        <begin position="593"/>
        <end position="674"/>
    </location>
</feature>
<evidence type="ECO:0000313" key="7">
    <source>
        <dbReference type="EMBL" id="KAF3799296.1"/>
    </source>
</evidence>
<dbReference type="PANTHER" id="PTHR10039:SF10">
    <property type="entry name" value="NACHT DOMAIN-CONTAINING PROTEIN"/>
    <property type="match status" value="1"/>
</dbReference>
<dbReference type="InterPro" id="IPR054471">
    <property type="entry name" value="GPIID_WHD"/>
</dbReference>
<comment type="caution">
    <text evidence="7">The sequence shown here is derived from an EMBL/GenBank/DDBJ whole genome shotgun (WGS) entry which is preliminary data.</text>
</comment>
<feature type="compositionally biased region" description="Low complexity" evidence="3">
    <location>
        <begin position="8"/>
        <end position="21"/>
    </location>
</feature>
<feature type="region of interest" description="Disordered" evidence="3">
    <location>
        <begin position="734"/>
        <end position="753"/>
    </location>
</feature>
<keyword evidence="1" id="KW-0677">Repeat</keyword>
<dbReference type="EMBL" id="WVTB01000085">
    <property type="protein sequence ID" value="KAF3799296.1"/>
    <property type="molecule type" value="Genomic_DNA"/>
</dbReference>
<dbReference type="Proteomes" id="UP000613401">
    <property type="component" value="Unassembled WGS sequence"/>
</dbReference>
<dbReference type="RefSeq" id="XP_045258456.1">
    <property type="nucleotide sequence ID" value="XM_045401454.1"/>
</dbReference>
<dbReference type="InterPro" id="IPR027417">
    <property type="entry name" value="P-loop_NTPase"/>
</dbReference>
<protein>
    <recommendedName>
        <fullName evidence="9">NACHT domain-containing protein</fullName>
    </recommendedName>
</protein>
<dbReference type="Gene3D" id="3.40.50.300">
    <property type="entry name" value="P-loop containing nucleotide triphosphate hydrolases"/>
    <property type="match status" value="1"/>
</dbReference>
<dbReference type="InterPro" id="IPR056884">
    <property type="entry name" value="NPHP3-like_N"/>
</dbReference>
<sequence>MSGKLALATSGSIASRSGSAGHSDDGKEALEHALASFQSILSDEERIKLQHTRGSSCDAGSIIQFTHELDNLDASRKGKSIATTLYSLFQTVEQFYQIADTYVSSHPEVAALVWGSVKVTFMILGNFTSYFQKFSELLRGFDQFVPRLAQYRQLFPDSTRLRRATYEFQAAVISCCAQVVIATRRTWQKQLVTALSLSFQAEMRPFVDDIRAKAKQVKEEIGLAKAQVDHHEQTLQSDERRHASRFRGELSRWFARSEQEVHNLRQDELARATAYAWNHLLEKLSSYDHTMAFKNARAKRHNGTAEWVFLDDHFLDWYNAEDSAILNVFGMIGAGKTVLTSKNKHADNLQRANIVDYLMQHRRQQNQAITFFFVCFDDLASQRSEHIINSIIRQLLGHVLLDTDILRSLKISKGRIFDHDSLLTLWTKAMQEFEVFWLVLDGLYECTPNERGIVSGFISKLLRASDERHKVKVLFSSRECFRNEFDRVDTARFEVSLSAQTISDDLRRYTKEVLLERIDARDLVIQDPELLCEVQDEIGLGGEGMFLWVFLAIQDICSRTSDYDIRHTLGSIPRKLSDTFDRALRRITNNNKTDVARKIFCWTAVVRLPLTVDQLREALAIEVGQESSRPDLYPNGIERLASWCENLIQVDEASELVRFSHHSIRQYLLAMTGDFSINHSFWDHRVGELCATYLNFNDFKRAMCLLVVISGLLPRKRFGMYFQAGREVMLHEPSRGDFGKPRHTRLQAKNKSL</sequence>
<dbReference type="PANTHER" id="PTHR10039">
    <property type="entry name" value="AMELOGENIN"/>
    <property type="match status" value="1"/>
</dbReference>
<dbReference type="AlphaFoldDB" id="A0A8H4FEZ2"/>
<feature type="region of interest" description="Disordered" evidence="3">
    <location>
        <begin position="1"/>
        <end position="25"/>
    </location>
</feature>
<feature type="coiled-coil region" evidence="2">
    <location>
        <begin position="207"/>
        <end position="234"/>
    </location>
</feature>
<name>A0A8H4FEZ2_COLGL</name>
<evidence type="ECO:0000313" key="8">
    <source>
        <dbReference type="Proteomes" id="UP000613401"/>
    </source>
</evidence>
<evidence type="ECO:0000256" key="3">
    <source>
        <dbReference type="SAM" id="MobiDB-lite"/>
    </source>
</evidence>
<evidence type="ECO:0000256" key="1">
    <source>
        <dbReference type="ARBA" id="ARBA00022737"/>
    </source>
</evidence>
<dbReference type="InterPro" id="IPR056125">
    <property type="entry name" value="DUF7708"/>
</dbReference>
<feature type="domain" description="DUF7708" evidence="5">
    <location>
        <begin position="85"/>
        <end position="221"/>
    </location>
</feature>
<gene>
    <name evidence="7" type="ORF">GCG54_00001336</name>
</gene>
<evidence type="ECO:0008006" key="9">
    <source>
        <dbReference type="Google" id="ProtNLM"/>
    </source>
</evidence>
<feature type="domain" description="Nephrocystin 3-like N-terminal" evidence="6">
    <location>
        <begin position="303"/>
        <end position="478"/>
    </location>
</feature>
<organism evidence="7 8">
    <name type="scientific">Colletotrichum gloeosporioides</name>
    <name type="common">Anthracnose fungus</name>
    <name type="synonym">Glomerella cingulata</name>
    <dbReference type="NCBI Taxonomy" id="474922"/>
    <lineage>
        <taxon>Eukaryota</taxon>
        <taxon>Fungi</taxon>
        <taxon>Dikarya</taxon>
        <taxon>Ascomycota</taxon>
        <taxon>Pezizomycotina</taxon>
        <taxon>Sordariomycetes</taxon>
        <taxon>Hypocreomycetidae</taxon>
        <taxon>Glomerellales</taxon>
        <taxon>Glomerellaceae</taxon>
        <taxon>Colletotrichum</taxon>
        <taxon>Colletotrichum gloeosporioides species complex</taxon>
    </lineage>
</organism>